<evidence type="ECO:0000313" key="2">
    <source>
        <dbReference type="EMBL" id="MPC61068.1"/>
    </source>
</evidence>
<dbReference type="Proteomes" id="UP000324222">
    <property type="component" value="Unassembled WGS sequence"/>
</dbReference>
<evidence type="ECO:0000256" key="1">
    <source>
        <dbReference type="SAM" id="MobiDB-lite"/>
    </source>
</evidence>
<gene>
    <name evidence="2" type="ORF">E2C01_055131</name>
</gene>
<proteinExistence type="predicted"/>
<keyword evidence="3" id="KW-1185">Reference proteome</keyword>
<comment type="caution">
    <text evidence="2">The sequence shown here is derived from an EMBL/GenBank/DDBJ whole genome shotgun (WGS) entry which is preliminary data.</text>
</comment>
<dbReference type="EMBL" id="VSRR010018183">
    <property type="protein sequence ID" value="MPC61068.1"/>
    <property type="molecule type" value="Genomic_DNA"/>
</dbReference>
<evidence type="ECO:0000313" key="3">
    <source>
        <dbReference type="Proteomes" id="UP000324222"/>
    </source>
</evidence>
<protein>
    <submittedName>
        <fullName evidence="2">Uncharacterized protein</fullName>
    </submittedName>
</protein>
<accession>A0A5B7GVS6</accession>
<dbReference type="AlphaFoldDB" id="A0A5B7GVS6"/>
<reference evidence="2 3" key="1">
    <citation type="submission" date="2019-05" db="EMBL/GenBank/DDBJ databases">
        <title>Another draft genome of Portunus trituberculatus and its Hox gene families provides insights of decapod evolution.</title>
        <authorList>
            <person name="Jeong J.-H."/>
            <person name="Song I."/>
            <person name="Kim S."/>
            <person name="Choi T."/>
            <person name="Kim D."/>
            <person name="Ryu S."/>
            <person name="Kim W."/>
        </authorList>
    </citation>
    <scope>NUCLEOTIDE SEQUENCE [LARGE SCALE GENOMIC DNA]</scope>
    <source>
        <tissue evidence="2">Muscle</tissue>
    </source>
</reference>
<organism evidence="2 3">
    <name type="scientific">Portunus trituberculatus</name>
    <name type="common">Swimming crab</name>
    <name type="synonym">Neptunus trituberculatus</name>
    <dbReference type="NCBI Taxonomy" id="210409"/>
    <lineage>
        <taxon>Eukaryota</taxon>
        <taxon>Metazoa</taxon>
        <taxon>Ecdysozoa</taxon>
        <taxon>Arthropoda</taxon>
        <taxon>Crustacea</taxon>
        <taxon>Multicrustacea</taxon>
        <taxon>Malacostraca</taxon>
        <taxon>Eumalacostraca</taxon>
        <taxon>Eucarida</taxon>
        <taxon>Decapoda</taxon>
        <taxon>Pleocyemata</taxon>
        <taxon>Brachyura</taxon>
        <taxon>Eubrachyura</taxon>
        <taxon>Portunoidea</taxon>
        <taxon>Portunidae</taxon>
        <taxon>Portuninae</taxon>
        <taxon>Portunus</taxon>
    </lineage>
</organism>
<feature type="region of interest" description="Disordered" evidence="1">
    <location>
        <begin position="1"/>
        <end position="38"/>
    </location>
</feature>
<name>A0A5B7GVS6_PORTR</name>
<sequence length="118" mass="13386">MAERWRDSGGIGRDDTGGKDHYEQERVEKRHAPLSGNQVFEGSCGLGKHKLEKGSSLSLVEVTANSQARRGHLGVTRGWRRQRRGVHYRTYHSGWRQCDTPERGSGNLVLEELEEKKT</sequence>
<feature type="compositionally biased region" description="Basic and acidic residues" evidence="1">
    <location>
        <begin position="1"/>
        <end position="31"/>
    </location>
</feature>